<name>A0A8H4ARU2_GIGMA</name>
<dbReference type="GO" id="GO:0004842">
    <property type="term" value="F:ubiquitin-protein transferase activity"/>
    <property type="evidence" value="ECO:0007669"/>
    <property type="project" value="InterPro"/>
</dbReference>
<protein>
    <submittedName>
        <fullName evidence="1">E3 ubiquitin-protein ligase</fullName>
    </submittedName>
</protein>
<sequence>MTFREFINNHEELQDSLKVAFDNFAKSWNAIMPLIKRYQCHDLPANKPEMNLNCQVVFGLMEGKDAGLFLCAALEYLTNLQNNFLRDVVKISPGTCFPLKFIEQHTELDSEYSQYNLGIGRGQEISYDLSKIEAELVQSLILNKTFLEPIEQGGLLLELFSYCMEMFQSSTTILYDIKQKIKQEPISQENLILLTNGVSKNQHSEFINNTRNAEIIFSDNDSELLSALELLLCFIKRTTDIDADMSLKSYIQQWVKLSVLTENKVLEKVLDTNLQLKHAIALYELVEEKVADIMIEIIAAKYKARLTKEIENDIMAACTFEQKDIKPNSNLIPADVFMRALKRFMYRQLLVETIKEDHPLSVYLTETTTICCWPDNINEDLISNLFPMSLLIEHTHSAYHFIKNKIEMEATEKQNIMKQSNIFKEEQDQ</sequence>
<dbReference type="GO" id="GO:0016887">
    <property type="term" value="F:ATP hydrolysis activity"/>
    <property type="evidence" value="ECO:0007669"/>
    <property type="project" value="InterPro"/>
</dbReference>
<dbReference type="PANTHER" id="PTHR22605">
    <property type="entry name" value="RZ-TYPE DOMAIN-CONTAINING PROTEIN"/>
    <property type="match status" value="1"/>
</dbReference>
<proteinExistence type="predicted"/>
<dbReference type="Proteomes" id="UP000439903">
    <property type="component" value="Unassembled WGS sequence"/>
</dbReference>
<dbReference type="AlphaFoldDB" id="A0A8H4ARU2"/>
<accession>A0A8H4ARU2</accession>
<organism evidence="1 2">
    <name type="scientific">Gigaspora margarita</name>
    <dbReference type="NCBI Taxonomy" id="4874"/>
    <lineage>
        <taxon>Eukaryota</taxon>
        <taxon>Fungi</taxon>
        <taxon>Fungi incertae sedis</taxon>
        <taxon>Mucoromycota</taxon>
        <taxon>Glomeromycotina</taxon>
        <taxon>Glomeromycetes</taxon>
        <taxon>Diversisporales</taxon>
        <taxon>Gigasporaceae</taxon>
        <taxon>Gigaspora</taxon>
    </lineage>
</organism>
<gene>
    <name evidence="1" type="ORF">F8M41_014064</name>
</gene>
<keyword evidence="2" id="KW-1185">Reference proteome</keyword>
<comment type="caution">
    <text evidence="1">The sequence shown here is derived from an EMBL/GenBank/DDBJ whole genome shotgun (WGS) entry which is preliminary data.</text>
</comment>
<evidence type="ECO:0000313" key="1">
    <source>
        <dbReference type="EMBL" id="KAF0526553.1"/>
    </source>
</evidence>
<reference evidence="1 2" key="1">
    <citation type="journal article" date="2019" name="Environ. Microbiol.">
        <title>At the nexus of three kingdoms: the genome of the mycorrhizal fungus Gigaspora margarita provides insights into plant, endobacterial and fungal interactions.</title>
        <authorList>
            <person name="Venice F."/>
            <person name="Ghignone S."/>
            <person name="Salvioli di Fossalunga A."/>
            <person name="Amselem J."/>
            <person name="Novero M."/>
            <person name="Xianan X."/>
            <person name="Sedzielewska Toro K."/>
            <person name="Morin E."/>
            <person name="Lipzen A."/>
            <person name="Grigoriev I.V."/>
            <person name="Henrissat B."/>
            <person name="Martin F.M."/>
            <person name="Bonfante P."/>
        </authorList>
    </citation>
    <scope>NUCLEOTIDE SEQUENCE [LARGE SCALE GENOMIC DNA]</scope>
    <source>
        <strain evidence="1 2">BEG34</strain>
    </source>
</reference>
<dbReference type="EMBL" id="WTPW01000287">
    <property type="protein sequence ID" value="KAF0526553.1"/>
    <property type="molecule type" value="Genomic_DNA"/>
</dbReference>
<dbReference type="OrthoDB" id="2408987at2759"/>
<evidence type="ECO:0000313" key="2">
    <source>
        <dbReference type="Proteomes" id="UP000439903"/>
    </source>
</evidence>
<dbReference type="InterPro" id="IPR031248">
    <property type="entry name" value="RNF213"/>
</dbReference>
<dbReference type="PANTHER" id="PTHR22605:SF1">
    <property type="entry name" value="RZ-TYPE DOMAIN-CONTAINING PROTEIN"/>
    <property type="match status" value="1"/>
</dbReference>